<dbReference type="AlphaFoldDB" id="A0A093V210"/>
<protein>
    <submittedName>
        <fullName evidence="1">Uncharacterized protein</fullName>
    </submittedName>
</protein>
<sequence length="897" mass="104213">MAESDEKEKHANDRWENTDLRISQYCRYIHILEAPFTFKLLLSPKRFQAISWLWDNRYLNSIEPNAFRSIRGDKFEAFLVAAEKVTALRKKKKKGSSQQIIGIAAEYIITHKLIWSDDNVWEKGFVDYFLAQVLWCFFDAYPKFVPWKISDKEPLEHAVKCMLTLPDSDIHKLTTSIAILVPNVRMGSIDDLFISWVDGKLMYLSQRALNFGKHAKDGKRKLFDAGKENGSTINLRLKLASHIDESKRRTLLTNALDMAKEVYGEYHAVTWHCTEQLGDFYLNHASEYTMRDYFSNLGGDNAQGVQKIYEEFLNRAYELEQQSTLDGSEREALSILIREKVAPTVAELYMKSGKESEARKLLWKITKDKSSQIYHDDWRPFRYGSGNMGRLISQIRSFEGFYYYSDLKYSSLELVLFPFDEISLASVTPSDEEKARKWHFVFDRMPNGEIIRVGESTDWSPGLEGGYEPRTIQKAGDDTDNKENMILELPYITYSHFKTSKAYREGSTYDFYRKGSINQQLEDWMEKNKTHHTPTFRGEDYSHYFAYADRSLGVGTLVNSETGEPEDFVYDRETGSMKMNGEKHVIYAQVGIFVRELEYMRLKMMRMKQKEMGEIEKFVYDRETVSLMRMGVKQVATKELENPPNYKLLNIPQCEKQILGFFNSTPGDIAAIDEAGTVGQGFNLVSAEWYDWKRFMLHPCASSTERQPELVSTDGSPIPVLGYIYGSWTDDTLHKQWKGLQIWVVYAKFELPSDSSQDGRSCHFILNADDLCKNREHELSHSETRAICTFLNPALLRVMNHAFLKLDNICCNMGQPIPDDFAGVTKKQEQNTQRDPIVELSFRDAWDTEFAFNWWNCAWGPDRAEIMTEQLKEEIARRRKWDAESTPVFKQWVNSRK</sequence>
<dbReference type="EMBL" id="JPOX01000031">
    <property type="protein sequence ID" value="KFX43994.1"/>
    <property type="molecule type" value="Genomic_DNA"/>
</dbReference>
<organism evidence="1">
    <name type="scientific">Talaromyces marneffei PM1</name>
    <dbReference type="NCBI Taxonomy" id="1077442"/>
    <lineage>
        <taxon>Eukaryota</taxon>
        <taxon>Fungi</taxon>
        <taxon>Dikarya</taxon>
        <taxon>Ascomycota</taxon>
        <taxon>Pezizomycotina</taxon>
        <taxon>Eurotiomycetes</taxon>
        <taxon>Eurotiomycetidae</taxon>
        <taxon>Eurotiales</taxon>
        <taxon>Trichocomaceae</taxon>
        <taxon>Talaromyces</taxon>
        <taxon>Talaromyces sect. Talaromyces</taxon>
    </lineage>
</organism>
<gene>
    <name evidence="1" type="ORF">GQ26_0310610</name>
</gene>
<proteinExistence type="predicted"/>
<evidence type="ECO:0000313" key="1">
    <source>
        <dbReference type="EMBL" id="KFX43994.1"/>
    </source>
</evidence>
<reference evidence="1" key="2">
    <citation type="journal article" date="2014" name="PLoS Genet.">
        <title>Signature gene expression reveals novel clues to the molecular mechanisms of dimorphic transition in Penicillium marneffei.</title>
        <authorList>
            <person name="Yang E."/>
            <person name="Wang G."/>
            <person name="Cai J."/>
            <person name="Woo P.C."/>
            <person name="Lau S.K."/>
            <person name="Yuen K.-Y."/>
            <person name="Chow W.-N."/>
            <person name="Lin X."/>
        </authorList>
    </citation>
    <scope>NUCLEOTIDE SEQUENCE</scope>
    <source>
        <strain evidence="1">PM1</strain>
    </source>
</reference>
<reference key="1">
    <citation type="journal article" date="2014" name="PLoS Genet.">
        <title>Signature Gene Expression Reveals Novel Clues to the Molecular Mechanisms of Dimorphic Transition in Penicillium marneffei.</title>
        <authorList>
            <person name="Yang E."/>
            <person name="Wang G."/>
            <person name="Cai J."/>
            <person name="Woo P.C."/>
            <person name="Lau S.K."/>
            <person name="Yuen K.-Y."/>
            <person name="Chow W.-N."/>
            <person name="Lin X."/>
        </authorList>
    </citation>
    <scope>NUCLEOTIDE SEQUENCE [LARGE SCALE GENOMIC DNA]</scope>
    <source>
        <strain>PM1</strain>
    </source>
</reference>
<dbReference type="HOGENOM" id="CLU_322644_0_0_1"/>
<accession>A0A093V210</accession>
<name>A0A093V210_TALMA</name>
<comment type="caution">
    <text evidence="1">The sequence shown here is derived from an EMBL/GenBank/DDBJ whole genome shotgun (WGS) entry which is preliminary data.</text>
</comment>